<feature type="transmembrane region" description="Helical" evidence="9">
    <location>
        <begin position="28"/>
        <end position="50"/>
    </location>
</feature>
<evidence type="ECO:0000256" key="3">
    <source>
        <dbReference type="ARBA" id="ARBA00022475"/>
    </source>
</evidence>
<organism evidence="11 12">
    <name type="scientific">Hungatella hathewayi</name>
    <dbReference type="NCBI Taxonomy" id="154046"/>
    <lineage>
        <taxon>Bacteria</taxon>
        <taxon>Bacillati</taxon>
        <taxon>Bacillota</taxon>
        <taxon>Clostridia</taxon>
        <taxon>Lachnospirales</taxon>
        <taxon>Lachnospiraceae</taxon>
        <taxon>Hungatella</taxon>
    </lineage>
</organism>
<dbReference type="PANTHER" id="PTHR33989">
    <property type="match status" value="1"/>
</dbReference>
<dbReference type="GO" id="GO:0008982">
    <property type="term" value="F:protein-N(PI)-phosphohistidine-sugar phosphotransferase activity"/>
    <property type="evidence" value="ECO:0007669"/>
    <property type="project" value="UniProtKB-UniRule"/>
</dbReference>
<keyword evidence="7 8" id="KW-0472">Membrane</keyword>
<evidence type="ECO:0000313" key="12">
    <source>
        <dbReference type="Proteomes" id="UP001055091"/>
    </source>
</evidence>
<keyword evidence="5 9" id="KW-0812">Transmembrane</keyword>
<evidence type="ECO:0000256" key="5">
    <source>
        <dbReference type="ARBA" id="ARBA00022692"/>
    </source>
</evidence>
<dbReference type="Pfam" id="PF02378">
    <property type="entry name" value="PTS_EIIC"/>
    <property type="match status" value="1"/>
</dbReference>
<feature type="transmembrane region" description="Helical" evidence="9">
    <location>
        <begin position="271"/>
        <end position="295"/>
    </location>
</feature>
<dbReference type="AlphaFoldDB" id="A0AA37JDF6"/>
<feature type="transmembrane region" description="Helical" evidence="9">
    <location>
        <begin position="209"/>
        <end position="236"/>
    </location>
</feature>
<evidence type="ECO:0000256" key="8">
    <source>
        <dbReference type="PIRNR" id="PIRNR006351"/>
    </source>
</evidence>
<dbReference type="NCBIfam" id="TIGR00410">
    <property type="entry name" value="lacE"/>
    <property type="match status" value="1"/>
</dbReference>
<feature type="transmembrane region" description="Helical" evidence="9">
    <location>
        <begin position="128"/>
        <end position="153"/>
    </location>
</feature>
<evidence type="ECO:0000256" key="6">
    <source>
        <dbReference type="ARBA" id="ARBA00022989"/>
    </source>
</evidence>
<evidence type="ECO:0000259" key="10">
    <source>
        <dbReference type="PROSITE" id="PS51105"/>
    </source>
</evidence>
<dbReference type="RefSeq" id="WP_244052419.1">
    <property type="nucleotide sequence ID" value="NZ_BQNJ01000001.1"/>
</dbReference>
<dbReference type="InterPro" id="IPR003352">
    <property type="entry name" value="PTS_EIIC"/>
</dbReference>
<comment type="caution">
    <text evidence="11">The sequence shown here is derived from an EMBL/GenBank/DDBJ whole genome shotgun (WGS) entry which is preliminary data.</text>
</comment>
<feature type="transmembrane region" description="Helical" evidence="9">
    <location>
        <begin position="103"/>
        <end position="122"/>
    </location>
</feature>
<name>A0AA37JDF6_9FIRM</name>
<feature type="domain" description="PTS EIIC type-3" evidence="10">
    <location>
        <begin position="5"/>
        <end position="400"/>
    </location>
</feature>
<dbReference type="PIRSF" id="PIRSF006351">
    <property type="entry name" value="PTS_EIIC-Cellobiose"/>
    <property type="match status" value="1"/>
</dbReference>
<feature type="transmembrane region" description="Helical" evidence="9">
    <location>
        <begin position="174"/>
        <end position="197"/>
    </location>
</feature>
<dbReference type="InterPro" id="IPR004796">
    <property type="entry name" value="PTS_IIC_cello"/>
</dbReference>
<feature type="transmembrane region" description="Helical" evidence="9">
    <location>
        <begin position="70"/>
        <end position="91"/>
    </location>
</feature>
<dbReference type="PANTHER" id="PTHR33989:SF4">
    <property type="entry name" value="PTS SYSTEM N,N'-DIACETYLCHITOBIOSE-SPECIFIC EIIC COMPONENT"/>
    <property type="match status" value="1"/>
</dbReference>
<dbReference type="GO" id="GO:0009401">
    <property type="term" value="P:phosphoenolpyruvate-dependent sugar phosphotransferase system"/>
    <property type="evidence" value="ECO:0007669"/>
    <property type="project" value="InterPro"/>
</dbReference>
<feature type="transmembrane region" description="Helical" evidence="9">
    <location>
        <begin position="243"/>
        <end position="265"/>
    </location>
</feature>
<dbReference type="PROSITE" id="PS51105">
    <property type="entry name" value="PTS_EIIC_TYPE_3"/>
    <property type="match status" value="1"/>
</dbReference>
<reference evidence="11" key="1">
    <citation type="submission" date="2022-01" db="EMBL/GenBank/DDBJ databases">
        <title>Novel bile acid biosynthetic pathways are enriched in the microbiome of centenarians.</title>
        <authorList>
            <person name="Sato Y."/>
            <person name="Atarashi K."/>
            <person name="Plichta R.D."/>
            <person name="Arai Y."/>
            <person name="Sasajima S."/>
            <person name="Kearney M.S."/>
            <person name="Suda W."/>
            <person name="Takeshita K."/>
            <person name="Sasaki T."/>
            <person name="Okamoto S."/>
            <person name="Skelly N.A."/>
            <person name="Okamura Y."/>
            <person name="Vlamakis H."/>
            <person name="Li Y."/>
            <person name="Tanoue T."/>
            <person name="Takei H."/>
            <person name="Nittono H."/>
            <person name="Narushima S."/>
            <person name="Irie J."/>
            <person name="Itoh H."/>
            <person name="Moriya K."/>
            <person name="Sugiura Y."/>
            <person name="Suematsu M."/>
            <person name="Moritoki N."/>
            <person name="Shibata S."/>
            <person name="Littman R.D."/>
            <person name="Fischbach A.M."/>
            <person name="Uwamino Y."/>
            <person name="Inoue T."/>
            <person name="Honda A."/>
            <person name="Hattori M."/>
            <person name="Murai T."/>
            <person name="Xavier J.R."/>
            <person name="Hirose N."/>
            <person name="Honda K."/>
        </authorList>
    </citation>
    <scope>NUCLEOTIDE SEQUENCE</scope>
    <source>
        <strain evidence="11">CE91-St55</strain>
    </source>
</reference>
<protein>
    <recommendedName>
        <fullName evidence="8">Permease IIC component</fullName>
    </recommendedName>
</protein>
<dbReference type="InterPro" id="IPR004501">
    <property type="entry name" value="PTS_EIIC_3"/>
</dbReference>
<keyword evidence="4 8" id="KW-0762">Sugar transport</keyword>
<proteinExistence type="predicted"/>
<evidence type="ECO:0000256" key="7">
    <source>
        <dbReference type="ARBA" id="ARBA00023136"/>
    </source>
</evidence>
<evidence type="ECO:0000256" key="9">
    <source>
        <dbReference type="SAM" id="Phobius"/>
    </source>
</evidence>
<evidence type="ECO:0000256" key="2">
    <source>
        <dbReference type="ARBA" id="ARBA00022448"/>
    </source>
</evidence>
<keyword evidence="6 9" id="KW-1133">Transmembrane helix</keyword>
<dbReference type="Proteomes" id="UP001055091">
    <property type="component" value="Unassembled WGS sequence"/>
</dbReference>
<dbReference type="InterPro" id="IPR051088">
    <property type="entry name" value="PTS_Sugar-EIIC/EIIB"/>
</dbReference>
<evidence type="ECO:0000256" key="1">
    <source>
        <dbReference type="ARBA" id="ARBA00004651"/>
    </source>
</evidence>
<gene>
    <name evidence="11" type="ORF">CE91St55_09650</name>
</gene>
<comment type="function">
    <text evidence="8">The phosphoenolpyruvate-dependent sugar phosphotransferase system (PTS), a major carbohydrate active -transport system, catalyzes the phosphorylation of incoming sugar substrates concomitant with their translocation across the cell membrane.</text>
</comment>
<keyword evidence="2 8" id="KW-0813">Transport</keyword>
<feature type="transmembrane region" description="Helical" evidence="9">
    <location>
        <begin position="383"/>
        <end position="401"/>
    </location>
</feature>
<comment type="subcellular location">
    <subcellularLocation>
        <location evidence="1">Cell membrane</location>
        <topology evidence="1">Multi-pass membrane protein</topology>
    </subcellularLocation>
</comment>
<dbReference type="GO" id="GO:1902815">
    <property type="term" value="P:N,N'-diacetylchitobiose import"/>
    <property type="evidence" value="ECO:0007669"/>
    <property type="project" value="TreeGrafter"/>
</dbReference>
<sequence>MGTTFEERMGNLSQKITSQRHLKTIKEAFVMTVPLTLVGSISLLIGLPPIPATVKNETLLAVKAWCNSNVGLLLPYQMTIGLFGLWATLAIAYCHAKNMKTNILLSCLIACTGYLCVAARPVEGVMSMAGLGSVSLFAGMLIAIFSVEMYHFLLKHNIKIKMPASVPPNVSAPLEGMIACGLVIVAVVAINEILIIISGNDLVRLTTAIFSPLVATSDTLLAVILVCFLARLLWFFGIHGTSIVMGILSPILMSNLIANQAAYAAGEPLPYIFSNAVIVTWGLSLFPLAIGMVFFCKSSQLRTLGKIGIIPSFLGIGEPIQFGTPLILNFDLLIPNLFHFMFNGAVPYLCMKYGLLNKPIMDSTLGMPTIINVCLTSMDIRAALIWVIVIAVDTVVYLPFLKKYDKRLIAEEAAFSEA</sequence>
<evidence type="ECO:0000313" key="11">
    <source>
        <dbReference type="EMBL" id="GKG98983.1"/>
    </source>
</evidence>
<accession>A0AA37JDF6</accession>
<dbReference type="EMBL" id="BQNJ01000001">
    <property type="protein sequence ID" value="GKG98983.1"/>
    <property type="molecule type" value="Genomic_DNA"/>
</dbReference>
<evidence type="ECO:0000256" key="4">
    <source>
        <dbReference type="ARBA" id="ARBA00022597"/>
    </source>
</evidence>
<keyword evidence="3 8" id="KW-1003">Cell membrane</keyword>
<dbReference type="GO" id="GO:0005886">
    <property type="term" value="C:plasma membrane"/>
    <property type="evidence" value="ECO:0007669"/>
    <property type="project" value="UniProtKB-SubCell"/>
</dbReference>
<feature type="transmembrane region" description="Helical" evidence="9">
    <location>
        <begin position="307"/>
        <end position="328"/>
    </location>
</feature>